<name>A0ACD1G5I5_9EURO</name>
<gene>
    <name evidence="1" type="ORF">BO95DRAFT_170388</name>
</gene>
<proteinExistence type="predicted"/>
<accession>A0ACD1G5I5</accession>
<reference evidence="1" key="1">
    <citation type="submission" date="2018-02" db="EMBL/GenBank/DDBJ databases">
        <title>The genomes of Aspergillus section Nigri reveals drivers in fungal speciation.</title>
        <authorList>
            <consortium name="DOE Joint Genome Institute"/>
            <person name="Vesth T.C."/>
            <person name="Nybo J."/>
            <person name="Theobald S."/>
            <person name="Brandl J."/>
            <person name="Frisvad J.C."/>
            <person name="Nielsen K.F."/>
            <person name="Lyhne E.K."/>
            <person name="Kogle M.E."/>
            <person name="Kuo A."/>
            <person name="Riley R."/>
            <person name="Clum A."/>
            <person name="Nolan M."/>
            <person name="Lipzen A."/>
            <person name="Salamov A."/>
            <person name="Henrissat B."/>
            <person name="Wiebenga A."/>
            <person name="De vries R.P."/>
            <person name="Grigoriev I.V."/>
            <person name="Mortensen U.H."/>
            <person name="Andersen M.R."/>
            <person name="Baker S.E."/>
        </authorList>
    </citation>
    <scope>NUCLEOTIDE SEQUENCE</scope>
    <source>
        <strain evidence="1">CBS 621.78</strain>
    </source>
</reference>
<dbReference type="Proteomes" id="UP000249057">
    <property type="component" value="Unassembled WGS sequence"/>
</dbReference>
<sequence>MDEWRSLRQDETSHLLRQGACLPIHRAIARSHPHAGSILHERNPAVSPNSILPDSDSTANPNKLLSFPDGFAKHVSAEPYAKQGKSLPRGRTPFFPCRMTDPAQRPKVLPLLQQTSQTCGSKSTVRWTELTTSPYRFSRTWQRHLRTTVLQEMHVCRGAWNVAWFEESSLACLGRESETRGAGEGSCVR</sequence>
<dbReference type="EMBL" id="KZ825352">
    <property type="protein sequence ID" value="RAH44520.1"/>
    <property type="molecule type" value="Genomic_DNA"/>
</dbReference>
<evidence type="ECO:0000313" key="1">
    <source>
        <dbReference type="EMBL" id="RAH44520.1"/>
    </source>
</evidence>
<protein>
    <submittedName>
        <fullName evidence="1">Uncharacterized protein</fullName>
    </submittedName>
</protein>
<keyword evidence="2" id="KW-1185">Reference proteome</keyword>
<evidence type="ECO:0000313" key="2">
    <source>
        <dbReference type="Proteomes" id="UP000249057"/>
    </source>
</evidence>
<organism evidence="1 2">
    <name type="scientific">Aspergillus brunneoviolaceus CBS 621.78</name>
    <dbReference type="NCBI Taxonomy" id="1450534"/>
    <lineage>
        <taxon>Eukaryota</taxon>
        <taxon>Fungi</taxon>
        <taxon>Dikarya</taxon>
        <taxon>Ascomycota</taxon>
        <taxon>Pezizomycotina</taxon>
        <taxon>Eurotiomycetes</taxon>
        <taxon>Eurotiomycetidae</taxon>
        <taxon>Eurotiales</taxon>
        <taxon>Aspergillaceae</taxon>
        <taxon>Aspergillus</taxon>
        <taxon>Aspergillus subgen. Circumdati</taxon>
    </lineage>
</organism>